<proteinExistence type="inferred from homology"/>
<keyword evidence="2" id="KW-1003">Cell membrane</keyword>
<keyword evidence="4 8" id="KW-1133">Transmembrane helix</keyword>
<keyword evidence="11" id="KW-1185">Reference proteome</keyword>
<evidence type="ECO:0000256" key="2">
    <source>
        <dbReference type="ARBA" id="ARBA00022475"/>
    </source>
</evidence>
<dbReference type="Proteomes" id="UP000244880">
    <property type="component" value="Unassembled WGS sequence"/>
</dbReference>
<gene>
    <name evidence="10" type="primary">ppiD</name>
    <name evidence="10" type="ORF">ASD8599_01949</name>
</gene>
<comment type="subcellular location">
    <subcellularLocation>
        <location evidence="1">Cell membrane</location>
        <topology evidence="1">Single-pass type II membrane protein</topology>
    </subcellularLocation>
</comment>
<accession>A0A2R8BDP1</accession>
<evidence type="ECO:0000256" key="7">
    <source>
        <dbReference type="ARBA" id="ARBA00038408"/>
    </source>
</evidence>
<evidence type="ECO:0000313" key="11">
    <source>
        <dbReference type="Proteomes" id="UP000244880"/>
    </source>
</evidence>
<protein>
    <submittedName>
        <fullName evidence="10">Peptidyl-prolyl cis-trans isomerase D</fullName>
        <ecNumber evidence="10">5.2.1.8</ecNumber>
    </submittedName>
</protein>
<dbReference type="PANTHER" id="PTHR47529">
    <property type="entry name" value="PEPTIDYL-PROLYL CIS-TRANS ISOMERASE D"/>
    <property type="match status" value="1"/>
</dbReference>
<keyword evidence="10" id="KW-0413">Isomerase</keyword>
<keyword evidence="3 8" id="KW-0812">Transmembrane</keyword>
<dbReference type="GO" id="GO:0003755">
    <property type="term" value="F:peptidyl-prolyl cis-trans isomerase activity"/>
    <property type="evidence" value="ECO:0007669"/>
    <property type="project" value="UniProtKB-EC"/>
</dbReference>
<dbReference type="EC" id="5.2.1.8" evidence="10"/>
<evidence type="ECO:0000256" key="8">
    <source>
        <dbReference type="SAM" id="Phobius"/>
    </source>
</evidence>
<keyword evidence="5 8" id="KW-0472">Membrane</keyword>
<dbReference type="OrthoDB" id="9768393at2"/>
<dbReference type="EMBL" id="OMOR01000001">
    <property type="protein sequence ID" value="SPH21200.1"/>
    <property type="molecule type" value="Genomic_DNA"/>
</dbReference>
<dbReference type="InterPro" id="IPR052029">
    <property type="entry name" value="PpiD_chaperone"/>
</dbReference>
<reference evidence="10 11" key="1">
    <citation type="submission" date="2018-03" db="EMBL/GenBank/DDBJ databases">
        <authorList>
            <person name="Keele B.F."/>
        </authorList>
    </citation>
    <scope>NUCLEOTIDE SEQUENCE [LARGE SCALE GENOMIC DNA]</scope>
    <source>
        <strain evidence="10 11">CECT 8599</strain>
    </source>
</reference>
<dbReference type="Gene3D" id="1.10.4030.10">
    <property type="entry name" value="Porin chaperone SurA, peptide-binding domain"/>
    <property type="match status" value="1"/>
</dbReference>
<evidence type="ECO:0000256" key="6">
    <source>
        <dbReference type="ARBA" id="ARBA00023186"/>
    </source>
</evidence>
<evidence type="ECO:0000313" key="10">
    <source>
        <dbReference type="EMBL" id="SPH21200.1"/>
    </source>
</evidence>
<organism evidence="10 11">
    <name type="scientific">Ascidiaceihabitans donghaensis</name>
    <dbReference type="NCBI Taxonomy" id="1510460"/>
    <lineage>
        <taxon>Bacteria</taxon>
        <taxon>Pseudomonadati</taxon>
        <taxon>Pseudomonadota</taxon>
        <taxon>Alphaproteobacteria</taxon>
        <taxon>Rhodobacterales</taxon>
        <taxon>Paracoccaceae</taxon>
        <taxon>Ascidiaceihabitans</taxon>
    </lineage>
</organism>
<evidence type="ECO:0000256" key="1">
    <source>
        <dbReference type="ARBA" id="ARBA00004401"/>
    </source>
</evidence>
<dbReference type="AlphaFoldDB" id="A0A2R8BDP1"/>
<evidence type="ECO:0000256" key="4">
    <source>
        <dbReference type="ARBA" id="ARBA00022989"/>
    </source>
</evidence>
<comment type="similarity">
    <text evidence="7">Belongs to the PpiD chaperone family.</text>
</comment>
<keyword evidence="6" id="KW-0143">Chaperone</keyword>
<dbReference type="RefSeq" id="WP_108828313.1">
    <property type="nucleotide sequence ID" value="NZ_OMOR01000001.1"/>
</dbReference>
<dbReference type="PANTHER" id="PTHR47529:SF1">
    <property type="entry name" value="PERIPLASMIC CHAPERONE PPID"/>
    <property type="match status" value="1"/>
</dbReference>
<dbReference type="SUPFAM" id="SSF109998">
    <property type="entry name" value="Triger factor/SurA peptide-binding domain-like"/>
    <property type="match status" value="1"/>
</dbReference>
<evidence type="ECO:0000259" key="9">
    <source>
        <dbReference type="Pfam" id="PF13145"/>
    </source>
</evidence>
<dbReference type="InterPro" id="IPR000297">
    <property type="entry name" value="PPIase_PpiC"/>
</dbReference>
<dbReference type="Pfam" id="PF13145">
    <property type="entry name" value="Rotamase_2"/>
    <property type="match status" value="1"/>
</dbReference>
<dbReference type="Pfam" id="PF13624">
    <property type="entry name" value="SurA_N_3"/>
    <property type="match status" value="1"/>
</dbReference>
<feature type="domain" description="PpiC" evidence="9">
    <location>
        <begin position="245"/>
        <end position="362"/>
    </location>
</feature>
<evidence type="ECO:0000256" key="3">
    <source>
        <dbReference type="ARBA" id="ARBA00022692"/>
    </source>
</evidence>
<name>A0A2R8BDP1_9RHOB</name>
<sequence>MAKGGNSISKTAVWILMGLLILGLGGFGATNLTGTVSTLGTVGDKNIDLNTYARDLGREIQNIQRRTGEPLPFTRVREIGLDQAVLSRLVTQRALDNETSNIGLSIGDENLRDQILQIPTFQGVDGSFDREGYTFALRNSGLSESEFETTLREETARTILQGSVSSGVVMPQSYADTIVSYVAEQRDFTWARLTADDLDGPLLTATSDDLRSYYDENTQDFMRPDIKRLTFVHLSPDSLLPTIEIPEDQLRAEYETRIDEYNTPERRLVERLVFLDQEAADQAAAALEVNGTTFEALVDGRGLELADIDLGDVQRLELGDAGEAVFTAEAGDVVGPFATDLGPALFRVNGVLPAQSTSFEDAQLELRDALGSDRARRIIASEAENLDDLLAGGATLEEIAAESDMELGTLDWFDGSGDGIAAYVDFAEAARAVTVDDFPAIETLDDGGVFAIRLEEEIPAQPAPFDEVRPQVQANWENAQTENRLREQAEALVPQLAAGTDFAGLGLDATQEVDQTRSSFVGGTPPSFMSEVFEMETGDLRVIDSFGTVLLVRLDAVSAASDDPETQELQAQLTAQINQSLAQDVFDVFAQDTLLRAGQYIDQRALQAVHVNFP</sequence>
<dbReference type="GO" id="GO:0005886">
    <property type="term" value="C:plasma membrane"/>
    <property type="evidence" value="ECO:0007669"/>
    <property type="project" value="UniProtKB-SubCell"/>
</dbReference>
<evidence type="ECO:0000256" key="5">
    <source>
        <dbReference type="ARBA" id="ARBA00023136"/>
    </source>
</evidence>
<feature type="transmembrane region" description="Helical" evidence="8">
    <location>
        <begin position="12"/>
        <end position="29"/>
    </location>
</feature>
<dbReference type="InterPro" id="IPR027304">
    <property type="entry name" value="Trigger_fact/SurA_dom_sf"/>
</dbReference>